<feature type="transmembrane region" description="Helical" evidence="13">
    <location>
        <begin position="77"/>
        <end position="100"/>
    </location>
</feature>
<dbReference type="PROSITE" id="PS50893">
    <property type="entry name" value="ABC_TRANSPORTER_2"/>
    <property type="match status" value="2"/>
</dbReference>
<dbReference type="OrthoDB" id="6500128at2759"/>
<comment type="subcellular location">
    <subcellularLocation>
        <location evidence="1">Membrane</location>
        <topology evidence="1">Multi-pass membrane protein</topology>
    </subcellularLocation>
</comment>
<evidence type="ECO:0000259" key="15">
    <source>
        <dbReference type="PROSITE" id="PS50929"/>
    </source>
</evidence>
<dbReference type="FunFam" id="1.20.1560.10:FF:000003">
    <property type="entry name" value="ABC transporter C family member 10"/>
    <property type="match status" value="1"/>
</dbReference>
<accession>A0A6A1UX62</accession>
<dbReference type="SUPFAM" id="SSF52540">
    <property type="entry name" value="P-loop containing nucleoside triphosphate hydrolases"/>
    <property type="match status" value="2"/>
</dbReference>
<dbReference type="Pfam" id="PF24358">
    <property type="entry name" value="ABCC10_N"/>
    <property type="match status" value="1"/>
</dbReference>
<evidence type="ECO:0000313" key="16">
    <source>
        <dbReference type="EMBL" id="KAB1204962.1"/>
    </source>
</evidence>
<evidence type="ECO:0000259" key="14">
    <source>
        <dbReference type="PROSITE" id="PS50893"/>
    </source>
</evidence>
<evidence type="ECO:0000256" key="5">
    <source>
        <dbReference type="ARBA" id="ARBA00022692"/>
    </source>
</evidence>
<feature type="transmembrane region" description="Helical" evidence="13">
    <location>
        <begin position="538"/>
        <end position="558"/>
    </location>
</feature>
<feature type="transmembrane region" description="Helical" evidence="13">
    <location>
        <begin position="175"/>
        <end position="195"/>
    </location>
</feature>
<feature type="domain" description="ABC transmembrane type-1" evidence="15">
    <location>
        <begin position="313"/>
        <end position="593"/>
    </location>
</feature>
<keyword evidence="5 13" id="KW-0812">Transmembrane</keyword>
<dbReference type="FunFam" id="3.40.50.300:FF:000923">
    <property type="entry name" value="ABC transporter C family member 10"/>
    <property type="match status" value="1"/>
</dbReference>
<proteinExistence type="inferred from homology"/>
<evidence type="ECO:0000256" key="11">
    <source>
        <dbReference type="ARBA" id="ARBA00023136"/>
    </source>
</evidence>
<evidence type="ECO:0000256" key="4">
    <source>
        <dbReference type="ARBA" id="ARBA00022448"/>
    </source>
</evidence>
<dbReference type="GO" id="GO:0008559">
    <property type="term" value="F:ABC-type xenobiotic transporter activity"/>
    <property type="evidence" value="ECO:0007669"/>
    <property type="project" value="UniProtKB-EC"/>
</dbReference>
<dbReference type="PANTHER" id="PTHR24223">
    <property type="entry name" value="ATP-BINDING CASSETTE SUB-FAMILY C"/>
    <property type="match status" value="1"/>
</dbReference>
<keyword evidence="9" id="KW-1278">Translocase</keyword>
<dbReference type="PROSITE" id="PS50929">
    <property type="entry name" value="ABC_TM1F"/>
    <property type="match status" value="2"/>
</dbReference>
<comment type="similarity">
    <text evidence="2">Belongs to the ABC transporter superfamily. ABCC family. Conjugate transporter (TC 3.A.1.208) subfamily.</text>
</comment>
<evidence type="ECO:0000256" key="13">
    <source>
        <dbReference type="SAM" id="Phobius"/>
    </source>
</evidence>
<evidence type="ECO:0000256" key="7">
    <source>
        <dbReference type="ARBA" id="ARBA00022741"/>
    </source>
</evidence>
<gene>
    <name evidence="16" type="ORF">CJ030_MR7G015204</name>
</gene>
<dbReference type="InterPro" id="IPR003593">
    <property type="entry name" value="AAA+_ATPase"/>
</dbReference>
<evidence type="ECO:0000256" key="6">
    <source>
        <dbReference type="ARBA" id="ARBA00022737"/>
    </source>
</evidence>
<evidence type="ECO:0000256" key="8">
    <source>
        <dbReference type="ARBA" id="ARBA00022840"/>
    </source>
</evidence>
<dbReference type="InterPro" id="IPR050173">
    <property type="entry name" value="ABC_transporter_C-like"/>
</dbReference>
<dbReference type="GO" id="GO:0016020">
    <property type="term" value="C:membrane"/>
    <property type="evidence" value="ECO:0007669"/>
    <property type="project" value="UniProtKB-SubCell"/>
</dbReference>
<protein>
    <recommendedName>
        <fullName evidence="3">ABC-type xenobiotic transporter</fullName>
        <ecNumber evidence="3">7.6.2.2</ecNumber>
    </recommendedName>
</protein>
<sequence>MEDLWTIFCGESGCSDSGGRPCNSTFEFFGHPSSCISHLVIICFDVLLLVVLMFNMIQKSSSKTVHIPARFQGFTNLQIVSAIVNGCLGFVYLCLGIWILEEKLRTTKTALPLNWWLLVLVQGFTWLLVTVPVSLQGNKLQRGPLRLLSILAFLFAGTVCALSLFGAILSKEVSIKLALDILSFLGAVLLVFCTYKGFKYEASAESINENSLYTPLNGEANGISKSDSAGSVTPFDKAGFFCKISFWWLNSLMKRGKEKTLEDEDIPKLRKADRAESCYLLFLEQLNKQKRKESSSQPSILRTIIICHWKEILVSGFFAFLKIVTLSIGPLLLNAFILVAEGKSSFKYEGYVLALSLFVSKSLESVSQRQWYFRSRLIGLKVRSLLTAAIYKKQLRLSNAAKLMHSGGEIMNYVTVDAYRIGEFPFWFHQTWTTSLQLCIALVILFRAVGLATIAALVVIILTVLCNAPLAKLQHRFQSKLMVAQDERLKASSEALINMKVLKLYAWETHFKSVIETLRKVEYKWLSAVQLRKSYTGFLFWTTPVLVSAATFGACYFLKIPLHANNVFTFVATLRLVQDPVRSIPDVIGVVIQAKVAFARILKFLEAPELQSANVRSKTNVESVNHTIFIKSANFSWEENLSKPTLRNINLEVRPGEKVAICGEVGSGKSTLLAAILGEVPNTQGTIQVYGKIAYVSQMAWIQTGTIQENILFGCDMDGQRYRETLERCSLVKDLELLPHGDLTEIGERGVNLSGGQKQRIQLARALYQNADIYLLDDPFSAVDAHTASSLFNEYVMEALSGKTVLLVTHQVDFLPAFNSVLLMSDGEILQAASYQQLVVTSREFQDLVNAHKETAGSDKLADITAAQGRGTSAKDIRKTYTEKKLKGDEGDQLIKQEERETGDTGFTPYLQYLNQNKGFLYFSMASLSHLIFVAGQISQNSWMAANVENPHVSTLRLIAVYLLIGVASTVVLLCRSLSTVALGLQSSKSLFSQLLNSLFHAPMTFYDSTPLGRILSRISADLSIVDLDVPFSFIFAVGATTNAYANLGVLAVITWQVLFVSMPVVYLAIRLQRYYFATAKELMRINGTTKSLVANHLAESVAGAMTIRAFAEEERFFAKNLNLIDINASPFFHSFSANEWLIQRLETLSATVLASAALCMALLPPGTFSSGFIGMALSYGLSLNMSLVFSIQNQCTLANYIISVERLNQYMHIPSEAPEVIEGNRPPTNWPSTGKVEILDLQIRYRPDTPLVLRGISCTFEGGQKIGIVGRTGSGKSTLLGALFRLVEPAGGKIIIDGIDISLIGLHDLRSRLGIIPQDPTLFNGTVRSNLDPLSQHSDKEIWEVLEKCQLQDAVKEKEQGLDSLVMEDGSNWSQGQRQLFCLGRAILRRSRILVLDEATASIDNATDMILQKTIRHEFADCTVITVAHRIPTVMDCGMVLAISDGQIAEYDEPIKLMKKEGSLFGELVSEYWSHLHSAESQ</sequence>
<dbReference type="FunFam" id="3.40.50.300:FF:000169">
    <property type="entry name" value="ABC transporter C family member 3"/>
    <property type="match status" value="1"/>
</dbReference>
<evidence type="ECO:0000256" key="2">
    <source>
        <dbReference type="ARBA" id="ARBA00009726"/>
    </source>
</evidence>
<name>A0A6A1UX62_9ROSI</name>
<keyword evidence="17" id="KW-1185">Reference proteome</keyword>
<keyword evidence="8" id="KW-0067">ATP-binding</keyword>
<dbReference type="InterPro" id="IPR017871">
    <property type="entry name" value="ABC_transporter-like_CS"/>
</dbReference>
<dbReference type="Pfam" id="PF00664">
    <property type="entry name" value="ABC_membrane"/>
    <property type="match status" value="2"/>
</dbReference>
<evidence type="ECO:0000256" key="9">
    <source>
        <dbReference type="ARBA" id="ARBA00022967"/>
    </source>
</evidence>
<dbReference type="PROSITE" id="PS00211">
    <property type="entry name" value="ABC_TRANSPORTER_1"/>
    <property type="match status" value="1"/>
</dbReference>
<dbReference type="InterPro" id="IPR056228">
    <property type="entry name" value="ABCC10-like_N"/>
</dbReference>
<feature type="transmembrane region" description="Helical" evidence="13">
    <location>
        <begin position="1048"/>
        <end position="1070"/>
    </location>
</feature>
<dbReference type="Gene3D" id="1.20.1560.10">
    <property type="entry name" value="ABC transporter type 1, transmembrane domain"/>
    <property type="match status" value="2"/>
</dbReference>
<dbReference type="PANTHER" id="PTHR24223:SF369">
    <property type="entry name" value="ABC TRANSPORTER C FAMILY MEMBER 10"/>
    <property type="match status" value="1"/>
</dbReference>
<keyword evidence="6" id="KW-0677">Repeat</keyword>
<feature type="transmembrane region" description="Helical" evidence="13">
    <location>
        <begin position="959"/>
        <end position="985"/>
    </location>
</feature>
<dbReference type="InterPro" id="IPR036640">
    <property type="entry name" value="ABC1_TM_sf"/>
</dbReference>
<feature type="domain" description="ABC transmembrane type-1" evidence="15">
    <location>
        <begin position="931"/>
        <end position="1200"/>
    </location>
</feature>
<dbReference type="GO" id="GO:0016887">
    <property type="term" value="F:ATP hydrolysis activity"/>
    <property type="evidence" value="ECO:0007669"/>
    <property type="project" value="InterPro"/>
</dbReference>
<dbReference type="InterPro" id="IPR044746">
    <property type="entry name" value="ABCC_6TM_D1"/>
</dbReference>
<dbReference type="EMBL" id="RXIC02000025">
    <property type="protein sequence ID" value="KAB1204962.1"/>
    <property type="molecule type" value="Genomic_DNA"/>
</dbReference>
<dbReference type="CDD" id="cd03250">
    <property type="entry name" value="ABCC_MRP_domain1"/>
    <property type="match status" value="1"/>
</dbReference>
<feature type="transmembrane region" description="Helical" evidence="13">
    <location>
        <begin position="350"/>
        <end position="367"/>
    </location>
</feature>
<feature type="transmembrane region" description="Helical" evidence="13">
    <location>
        <begin position="438"/>
        <end position="465"/>
    </location>
</feature>
<dbReference type="CDD" id="cd18580">
    <property type="entry name" value="ABC_6TM_ABCC_D2"/>
    <property type="match status" value="1"/>
</dbReference>
<dbReference type="SUPFAM" id="SSF90123">
    <property type="entry name" value="ABC transporter transmembrane region"/>
    <property type="match status" value="2"/>
</dbReference>
<dbReference type="Pfam" id="PF00005">
    <property type="entry name" value="ABC_tran"/>
    <property type="match status" value="2"/>
</dbReference>
<evidence type="ECO:0000256" key="12">
    <source>
        <dbReference type="ARBA" id="ARBA00034018"/>
    </source>
</evidence>
<keyword evidence="7" id="KW-0547">Nucleotide-binding</keyword>
<dbReference type="InterPro" id="IPR003439">
    <property type="entry name" value="ABC_transporter-like_ATP-bd"/>
</dbReference>
<keyword evidence="11 13" id="KW-0472">Membrane</keyword>
<feature type="transmembrane region" description="Helical" evidence="13">
    <location>
        <begin position="115"/>
        <end position="135"/>
    </location>
</feature>
<dbReference type="Gene3D" id="3.40.50.300">
    <property type="entry name" value="P-loop containing nucleotide triphosphate hydrolases"/>
    <property type="match status" value="2"/>
</dbReference>
<dbReference type="InterPro" id="IPR044726">
    <property type="entry name" value="ABCC_6TM_D2"/>
</dbReference>
<organism evidence="16 17">
    <name type="scientific">Morella rubra</name>
    <name type="common">Chinese bayberry</name>
    <dbReference type="NCBI Taxonomy" id="262757"/>
    <lineage>
        <taxon>Eukaryota</taxon>
        <taxon>Viridiplantae</taxon>
        <taxon>Streptophyta</taxon>
        <taxon>Embryophyta</taxon>
        <taxon>Tracheophyta</taxon>
        <taxon>Spermatophyta</taxon>
        <taxon>Magnoliopsida</taxon>
        <taxon>eudicotyledons</taxon>
        <taxon>Gunneridae</taxon>
        <taxon>Pentapetalae</taxon>
        <taxon>rosids</taxon>
        <taxon>fabids</taxon>
        <taxon>Fagales</taxon>
        <taxon>Myricaceae</taxon>
        <taxon>Morella</taxon>
    </lineage>
</organism>
<comment type="caution">
    <text evidence="16">The sequence shown here is derived from an EMBL/GenBank/DDBJ whole genome shotgun (WGS) entry which is preliminary data.</text>
</comment>
<dbReference type="Proteomes" id="UP000516437">
    <property type="component" value="Chromosome 7"/>
</dbReference>
<dbReference type="SMART" id="SM00382">
    <property type="entry name" value="AAA"/>
    <property type="match status" value="2"/>
</dbReference>
<dbReference type="InterPro" id="IPR027417">
    <property type="entry name" value="P-loop_NTPase"/>
</dbReference>
<feature type="transmembrane region" description="Helical" evidence="13">
    <location>
        <begin position="147"/>
        <end position="169"/>
    </location>
</feature>
<evidence type="ECO:0000256" key="3">
    <source>
        <dbReference type="ARBA" id="ARBA00012191"/>
    </source>
</evidence>
<dbReference type="EC" id="7.6.2.2" evidence="3"/>
<dbReference type="GO" id="GO:0005524">
    <property type="term" value="F:ATP binding"/>
    <property type="evidence" value="ECO:0007669"/>
    <property type="project" value="UniProtKB-KW"/>
</dbReference>
<feature type="transmembrane region" description="Helical" evidence="13">
    <location>
        <begin position="920"/>
        <end position="939"/>
    </location>
</feature>
<feature type="transmembrane region" description="Helical" evidence="13">
    <location>
        <begin position="36"/>
        <end position="57"/>
    </location>
</feature>
<evidence type="ECO:0000256" key="1">
    <source>
        <dbReference type="ARBA" id="ARBA00004141"/>
    </source>
</evidence>
<evidence type="ECO:0000313" key="17">
    <source>
        <dbReference type="Proteomes" id="UP000516437"/>
    </source>
</evidence>
<feature type="domain" description="ABC transporter" evidence="14">
    <location>
        <begin position="630"/>
        <end position="851"/>
    </location>
</feature>
<evidence type="ECO:0000256" key="10">
    <source>
        <dbReference type="ARBA" id="ARBA00022989"/>
    </source>
</evidence>
<keyword evidence="4" id="KW-0813">Transport</keyword>
<keyword evidence="10 13" id="KW-1133">Transmembrane helix</keyword>
<dbReference type="CDD" id="cd18579">
    <property type="entry name" value="ABC_6TM_ABCC_D1"/>
    <property type="match status" value="1"/>
</dbReference>
<dbReference type="InterPro" id="IPR011527">
    <property type="entry name" value="ABC1_TM_dom"/>
</dbReference>
<dbReference type="FunFam" id="1.20.1560.10:FF:000002">
    <property type="entry name" value="ABC transporter C family member 5"/>
    <property type="match status" value="1"/>
</dbReference>
<feature type="transmembrane region" description="Helical" evidence="13">
    <location>
        <begin position="312"/>
        <end position="338"/>
    </location>
</feature>
<dbReference type="CDD" id="cd03244">
    <property type="entry name" value="ABCC_MRP_domain2"/>
    <property type="match status" value="1"/>
</dbReference>
<reference evidence="16 17" key="1">
    <citation type="journal article" date="2019" name="Plant Biotechnol. J.">
        <title>The red bayberry genome and genetic basis of sex determination.</title>
        <authorList>
            <person name="Jia H.M."/>
            <person name="Jia H.J."/>
            <person name="Cai Q.L."/>
            <person name="Wang Y."/>
            <person name="Zhao H.B."/>
            <person name="Yang W.F."/>
            <person name="Wang G.Y."/>
            <person name="Li Y.H."/>
            <person name="Zhan D.L."/>
            <person name="Shen Y.T."/>
            <person name="Niu Q.F."/>
            <person name="Chang L."/>
            <person name="Qiu J."/>
            <person name="Zhao L."/>
            <person name="Xie H.B."/>
            <person name="Fu W.Y."/>
            <person name="Jin J."/>
            <person name="Li X.W."/>
            <person name="Jiao Y."/>
            <person name="Zhou C.C."/>
            <person name="Tu T."/>
            <person name="Chai C.Y."/>
            <person name="Gao J.L."/>
            <person name="Fan L.J."/>
            <person name="van de Weg E."/>
            <person name="Wang J.Y."/>
            <person name="Gao Z.S."/>
        </authorList>
    </citation>
    <scope>NUCLEOTIDE SEQUENCE [LARGE SCALE GENOMIC DNA]</scope>
    <source>
        <tissue evidence="16">Leaves</tissue>
    </source>
</reference>
<comment type="catalytic activity">
    <reaction evidence="12">
        <text>ATP + H2O + xenobioticSide 1 = ADP + phosphate + xenobioticSide 2.</text>
        <dbReference type="EC" id="7.6.2.2"/>
    </reaction>
</comment>
<feature type="domain" description="ABC transporter" evidence="14">
    <location>
        <begin position="1237"/>
        <end position="1471"/>
    </location>
</feature>